<keyword evidence="1" id="KW-1133">Transmembrane helix</keyword>
<feature type="transmembrane region" description="Helical" evidence="1">
    <location>
        <begin position="85"/>
        <end position="106"/>
    </location>
</feature>
<dbReference type="AlphaFoldDB" id="A0A1D9QLV2"/>
<keyword evidence="1" id="KW-0472">Membrane</keyword>
<dbReference type="EMBL" id="CP017828">
    <property type="protein sequence ID" value="APA15914.1"/>
    <property type="molecule type" value="Genomic_DNA"/>
</dbReference>
<dbReference type="Proteomes" id="UP000177798">
    <property type="component" value="Chromosome 15"/>
</dbReference>
<accession>A0A1D9QLV2</accession>
<dbReference type="OrthoDB" id="5399817at2759"/>
<evidence type="ECO:0000313" key="3">
    <source>
        <dbReference type="Proteomes" id="UP000177798"/>
    </source>
</evidence>
<keyword evidence="1" id="KW-0812">Transmembrane</keyword>
<evidence type="ECO:0000256" key="1">
    <source>
        <dbReference type="SAM" id="Phobius"/>
    </source>
</evidence>
<organism evidence="2 3">
    <name type="scientific">Sclerotinia sclerotiorum (strain ATCC 18683 / 1980 / Ss-1)</name>
    <name type="common">White mold</name>
    <name type="synonym">Whetzelinia sclerotiorum</name>
    <dbReference type="NCBI Taxonomy" id="665079"/>
    <lineage>
        <taxon>Eukaryota</taxon>
        <taxon>Fungi</taxon>
        <taxon>Dikarya</taxon>
        <taxon>Ascomycota</taxon>
        <taxon>Pezizomycotina</taxon>
        <taxon>Leotiomycetes</taxon>
        <taxon>Helotiales</taxon>
        <taxon>Sclerotiniaceae</taxon>
        <taxon>Sclerotinia</taxon>
    </lineage>
</organism>
<protein>
    <submittedName>
        <fullName evidence="2">Uncharacterized protein</fullName>
    </submittedName>
</protein>
<gene>
    <name evidence="2" type="ORF">sscle_15g106840</name>
</gene>
<dbReference type="VEuPathDB" id="FungiDB:sscle_15g106840"/>
<evidence type="ECO:0000313" key="2">
    <source>
        <dbReference type="EMBL" id="APA15914.1"/>
    </source>
</evidence>
<sequence>MLSHETSKRILYTCAGLSAFSVYKHTSLGFSELFPKLDRGLGHELPAAFSAKSNFLQVGAAWAIIGILQLKWAKYGLTSTYDKAILGWYGASSFAFGLGYFMKGLYMPLVPIWLLPALTALSQL</sequence>
<name>A0A1D9QLV2_SCLS1</name>
<reference evidence="3" key="1">
    <citation type="journal article" date="2017" name="Genome Biol. Evol.">
        <title>The complete genome sequence of the phytopathogenic fungus Sclerotinia sclerotiorum reveals insights into the genome architecture of broad host range pathogens.</title>
        <authorList>
            <person name="Derbyshire M."/>
            <person name="Denton-Giles M."/>
            <person name="Hegedus D."/>
            <person name="Seifbarghy S."/>
            <person name="Rollins J."/>
            <person name="van Kan J."/>
            <person name="Seidl M.F."/>
            <person name="Faino L."/>
            <person name="Mbengue M."/>
            <person name="Navaud O."/>
            <person name="Raffaele S."/>
            <person name="Hammond-Kosack K."/>
            <person name="Heard S."/>
            <person name="Oliver R."/>
        </authorList>
    </citation>
    <scope>NUCLEOTIDE SEQUENCE [LARGE SCALE GENOMIC DNA]</scope>
    <source>
        <strain evidence="3">ATCC 18683 / 1980 / Ss-1</strain>
    </source>
</reference>
<proteinExistence type="predicted"/>